<gene>
    <name evidence="3" type="ORF">FCI23_15085</name>
</gene>
<organism evidence="3 4">
    <name type="scientific">Actinacidiphila oryziradicis</name>
    <dbReference type="NCBI Taxonomy" id="2571141"/>
    <lineage>
        <taxon>Bacteria</taxon>
        <taxon>Bacillati</taxon>
        <taxon>Actinomycetota</taxon>
        <taxon>Actinomycetes</taxon>
        <taxon>Kitasatosporales</taxon>
        <taxon>Streptomycetaceae</taxon>
        <taxon>Actinacidiphila</taxon>
    </lineage>
</organism>
<dbReference type="Proteomes" id="UP000305778">
    <property type="component" value="Unassembled WGS sequence"/>
</dbReference>
<dbReference type="PANTHER" id="PTHR10907:SF47">
    <property type="entry name" value="REGUCALCIN"/>
    <property type="match status" value="1"/>
</dbReference>
<feature type="domain" description="SMP-30/Gluconolactonase/LRE-like region" evidence="2">
    <location>
        <begin position="20"/>
        <end position="69"/>
    </location>
</feature>
<dbReference type="PANTHER" id="PTHR10907">
    <property type="entry name" value="REGUCALCIN"/>
    <property type="match status" value="1"/>
</dbReference>
<evidence type="ECO:0000259" key="2">
    <source>
        <dbReference type="Pfam" id="PF08450"/>
    </source>
</evidence>
<dbReference type="Gene3D" id="2.120.10.30">
    <property type="entry name" value="TolB, C-terminal domain"/>
    <property type="match status" value="2"/>
</dbReference>
<feature type="domain" description="SMP-30/Gluconolactonase/LRE-like region" evidence="2">
    <location>
        <begin position="72"/>
        <end position="144"/>
    </location>
</feature>
<keyword evidence="4" id="KW-1185">Reference proteome</keyword>
<dbReference type="AlphaFoldDB" id="A0A4U0SNZ0"/>
<accession>A0A4U0SNZ0</accession>
<sequence length="186" mass="19926">MADRSGAVIATVFDAGRYRLAEGPRWDARTETLVCVDILGRRILRRGLAGETPETPVESEVGCLALTEDPGEAFADTRAVDGIPDGIAVDGEGRLWCAFWDGANITCFDPDGTVRQTHSVPVLRPTSLTFGGPDLTTMFITSASRELTETQLARWPLSGSVLRAETTHRGRPANLFTTPVASIGPA</sequence>
<comment type="caution">
    <text evidence="3">The sequence shown here is derived from an EMBL/GenBank/DDBJ whole genome shotgun (WGS) entry which is preliminary data.</text>
</comment>
<dbReference type="GO" id="GO:0004341">
    <property type="term" value="F:gluconolactonase activity"/>
    <property type="evidence" value="ECO:0007669"/>
    <property type="project" value="TreeGrafter"/>
</dbReference>
<comment type="similarity">
    <text evidence="1">Belongs to the SMP-30/CGR1 family.</text>
</comment>
<dbReference type="OrthoDB" id="2633250at2"/>
<evidence type="ECO:0000313" key="3">
    <source>
        <dbReference type="EMBL" id="TKA10938.1"/>
    </source>
</evidence>
<dbReference type="RefSeq" id="WP_136724387.1">
    <property type="nucleotide sequence ID" value="NZ_SUMC01000011.1"/>
</dbReference>
<name>A0A4U0SNZ0_9ACTN</name>
<protein>
    <submittedName>
        <fullName evidence="3">SMP-30/gluconolactonase/LRE family protein</fullName>
    </submittedName>
</protein>
<dbReference type="InterPro" id="IPR011042">
    <property type="entry name" value="6-blade_b-propeller_TolB-like"/>
</dbReference>
<proteinExistence type="inferred from homology"/>
<dbReference type="GO" id="GO:0019853">
    <property type="term" value="P:L-ascorbic acid biosynthetic process"/>
    <property type="evidence" value="ECO:0007669"/>
    <property type="project" value="TreeGrafter"/>
</dbReference>
<dbReference type="InterPro" id="IPR013658">
    <property type="entry name" value="SGL"/>
</dbReference>
<dbReference type="GO" id="GO:0005509">
    <property type="term" value="F:calcium ion binding"/>
    <property type="evidence" value="ECO:0007669"/>
    <property type="project" value="TreeGrafter"/>
</dbReference>
<evidence type="ECO:0000313" key="4">
    <source>
        <dbReference type="Proteomes" id="UP000305778"/>
    </source>
</evidence>
<dbReference type="SUPFAM" id="SSF63829">
    <property type="entry name" value="Calcium-dependent phosphotriesterase"/>
    <property type="match status" value="1"/>
</dbReference>
<dbReference type="Pfam" id="PF08450">
    <property type="entry name" value="SGL"/>
    <property type="match status" value="2"/>
</dbReference>
<reference evidence="3 4" key="1">
    <citation type="submission" date="2019-04" db="EMBL/GenBank/DDBJ databases">
        <title>Streptomyces oryziradicis sp. nov., a novel actinomycete isolated from rhizosphere soil of rice (Oryza sativa L.).</title>
        <authorList>
            <person name="Li C."/>
        </authorList>
    </citation>
    <scope>NUCLEOTIDE SEQUENCE [LARGE SCALE GENOMIC DNA]</scope>
    <source>
        <strain evidence="3 4">NEAU-C40</strain>
    </source>
</reference>
<evidence type="ECO:0000256" key="1">
    <source>
        <dbReference type="ARBA" id="ARBA00008853"/>
    </source>
</evidence>
<dbReference type="EMBL" id="SUMC01000011">
    <property type="protein sequence ID" value="TKA10938.1"/>
    <property type="molecule type" value="Genomic_DNA"/>
</dbReference>